<organism evidence="1 2">
    <name type="scientific">Novilysobacter luteus</name>
    <dbReference type="NCBI Taxonomy" id="2822368"/>
    <lineage>
        <taxon>Bacteria</taxon>
        <taxon>Pseudomonadati</taxon>
        <taxon>Pseudomonadota</taxon>
        <taxon>Gammaproteobacteria</taxon>
        <taxon>Lysobacterales</taxon>
        <taxon>Lysobacteraceae</taxon>
        <taxon>Novilysobacter</taxon>
    </lineage>
</organism>
<gene>
    <name evidence="1" type="ORF">LYB30171_00074</name>
</gene>
<keyword evidence="2" id="KW-1185">Reference proteome</keyword>
<sequence length="115" mass="12533">MHLYEVIRWGNDDDDPMTGGPDGWDTCLLVRAGSVEEAAALADRVLAASTRPGQRVAGWAAAVYLLGTDAGADSTARVLRGPYVESAYRHGWRHWYRDEPGAPWVEKLDHGKVAG</sequence>
<evidence type="ECO:0000313" key="1">
    <source>
        <dbReference type="EMBL" id="CAG4967583.1"/>
    </source>
</evidence>
<reference evidence="1 2" key="1">
    <citation type="submission" date="2021-04" db="EMBL/GenBank/DDBJ databases">
        <authorList>
            <person name="Rodrigo-Torres L."/>
            <person name="Arahal R. D."/>
            <person name="Lucena T."/>
        </authorList>
    </citation>
    <scope>NUCLEOTIDE SEQUENCE [LARGE SCALE GENOMIC DNA]</scope>
    <source>
        <strain evidence="1 2">CECT 30171</strain>
    </source>
</reference>
<dbReference type="EMBL" id="OU015430">
    <property type="protein sequence ID" value="CAG4967583.1"/>
    <property type="molecule type" value="Genomic_DNA"/>
</dbReference>
<name>A0ABM8UBT3_9GAMM</name>
<evidence type="ECO:0000313" key="2">
    <source>
        <dbReference type="Proteomes" id="UP000680116"/>
    </source>
</evidence>
<accession>A0ABM8UBT3</accession>
<dbReference type="Proteomes" id="UP000680116">
    <property type="component" value="Chromosome"/>
</dbReference>
<protein>
    <submittedName>
        <fullName evidence="1">Uncharacterized protein</fullName>
    </submittedName>
</protein>
<dbReference type="RefSeq" id="WP_215219119.1">
    <property type="nucleotide sequence ID" value="NZ_OU015430.1"/>
</dbReference>
<proteinExistence type="predicted"/>